<dbReference type="InterPro" id="IPR009597">
    <property type="entry name" value="DUF1206"/>
</dbReference>
<proteinExistence type="predicted"/>
<feature type="domain" description="DUF1206" evidence="2">
    <location>
        <begin position="26"/>
        <end position="91"/>
    </location>
</feature>
<feature type="transmembrane region" description="Helical" evidence="1">
    <location>
        <begin position="104"/>
        <end position="123"/>
    </location>
</feature>
<comment type="caution">
    <text evidence="3">The sequence shown here is derived from an EMBL/GenBank/DDBJ whole genome shotgun (WGS) entry which is preliminary data.</text>
</comment>
<feature type="transmembrane region" description="Helical" evidence="1">
    <location>
        <begin position="196"/>
        <end position="216"/>
    </location>
</feature>
<reference evidence="3 4" key="1">
    <citation type="submission" date="2019-06" db="EMBL/GenBank/DDBJ databases">
        <title>Whole genome shotgun sequence of Glutamicibacter nicotianae NBRC 14234.</title>
        <authorList>
            <person name="Hosoyama A."/>
            <person name="Uohara A."/>
            <person name="Ohji S."/>
            <person name="Ichikawa N."/>
        </authorList>
    </citation>
    <scope>NUCLEOTIDE SEQUENCE [LARGE SCALE GENOMIC DNA]</scope>
    <source>
        <strain evidence="3 4">NBRC 14234</strain>
    </source>
</reference>
<protein>
    <recommendedName>
        <fullName evidence="2">DUF1206 domain-containing protein</fullName>
    </recommendedName>
</protein>
<sequence length="266" mass="27745">MNASVDPAGTVRHVAEHPWFEGAARLGFVANGILHATLGVLAVVVAAGRKAEADQGGAMGALANQPFGMVLLWICAIGALLLGLWSMAQAFLPEKKLKERLKSAATSISFLAVGFTFGRFAAGNPSDSGKTASSFSGELMQTGLGRALLIAIGLGMLVMAGYYIYKGAAKKFLEDLRGSGNKEVSRAVKFSGMLGYPAKGAVLGAVGLLFIVATVQRDPEEASGIDGALKAIQDQPFGPVALIAIGAGLVCYAVFLMFRARYDRME</sequence>
<keyword evidence="1" id="KW-1133">Transmembrane helix</keyword>
<feature type="transmembrane region" description="Helical" evidence="1">
    <location>
        <begin position="67"/>
        <end position="92"/>
    </location>
</feature>
<name>A0ABQ0RPG9_GLUNI</name>
<feature type="transmembrane region" description="Helical" evidence="1">
    <location>
        <begin position="143"/>
        <end position="165"/>
    </location>
</feature>
<dbReference type="Proteomes" id="UP000316242">
    <property type="component" value="Unassembled WGS sequence"/>
</dbReference>
<feature type="transmembrane region" description="Helical" evidence="1">
    <location>
        <begin position="26"/>
        <end position="47"/>
    </location>
</feature>
<gene>
    <name evidence="3" type="ORF">ANI01nite_28630</name>
</gene>
<keyword evidence="4" id="KW-1185">Reference proteome</keyword>
<feature type="domain" description="DUF1206" evidence="2">
    <location>
        <begin position="194"/>
        <end position="263"/>
    </location>
</feature>
<feature type="domain" description="DUF1206" evidence="2">
    <location>
        <begin position="103"/>
        <end position="168"/>
    </location>
</feature>
<evidence type="ECO:0000313" key="3">
    <source>
        <dbReference type="EMBL" id="GEC13660.1"/>
    </source>
</evidence>
<evidence type="ECO:0000313" key="4">
    <source>
        <dbReference type="Proteomes" id="UP000316242"/>
    </source>
</evidence>
<feature type="transmembrane region" description="Helical" evidence="1">
    <location>
        <begin position="236"/>
        <end position="258"/>
    </location>
</feature>
<evidence type="ECO:0000256" key="1">
    <source>
        <dbReference type="SAM" id="Phobius"/>
    </source>
</evidence>
<dbReference type="RefSeq" id="WP_038993590.1">
    <property type="nucleotide sequence ID" value="NZ_BAAAWM010000001.1"/>
</dbReference>
<organism evidence="3 4">
    <name type="scientific">Glutamicibacter nicotianae</name>
    <name type="common">Arthrobacter nicotianae</name>
    <dbReference type="NCBI Taxonomy" id="37929"/>
    <lineage>
        <taxon>Bacteria</taxon>
        <taxon>Bacillati</taxon>
        <taxon>Actinomycetota</taxon>
        <taxon>Actinomycetes</taxon>
        <taxon>Micrococcales</taxon>
        <taxon>Micrococcaceae</taxon>
        <taxon>Glutamicibacter</taxon>
    </lineage>
</organism>
<dbReference type="Pfam" id="PF06724">
    <property type="entry name" value="DUF1206"/>
    <property type="match status" value="3"/>
</dbReference>
<keyword evidence="1" id="KW-0812">Transmembrane</keyword>
<dbReference type="EMBL" id="BJNE01000016">
    <property type="protein sequence ID" value="GEC13660.1"/>
    <property type="molecule type" value="Genomic_DNA"/>
</dbReference>
<evidence type="ECO:0000259" key="2">
    <source>
        <dbReference type="Pfam" id="PF06724"/>
    </source>
</evidence>
<accession>A0ABQ0RPG9</accession>
<keyword evidence="1" id="KW-0472">Membrane</keyword>